<comment type="caution">
    <text evidence="1">The sequence shown here is derived from an EMBL/GenBank/DDBJ whole genome shotgun (WGS) entry which is preliminary data.</text>
</comment>
<organism evidence="1 2">
    <name type="scientific">Subtercola boreus</name>
    <dbReference type="NCBI Taxonomy" id="120213"/>
    <lineage>
        <taxon>Bacteria</taxon>
        <taxon>Bacillati</taxon>
        <taxon>Actinomycetota</taxon>
        <taxon>Actinomycetes</taxon>
        <taxon>Micrococcales</taxon>
        <taxon>Microbacteriaceae</taxon>
        <taxon>Subtercola</taxon>
    </lineage>
</organism>
<reference evidence="1 2" key="1">
    <citation type="submission" date="2017-04" db="EMBL/GenBank/DDBJ databases">
        <title>Comparative genome analysis of Subtercola boreus.</title>
        <authorList>
            <person name="Cho Y.-J."/>
            <person name="Cho A."/>
            <person name="Kim O.-S."/>
            <person name="Lee J.-I."/>
        </authorList>
    </citation>
    <scope>NUCLEOTIDE SEQUENCE [LARGE SCALE GENOMIC DNA]</scope>
    <source>
        <strain evidence="1 2">P27444</strain>
    </source>
</reference>
<dbReference type="OrthoDB" id="4911922at2"/>
<accession>A0A3E0VRJ0</accession>
<keyword evidence="1" id="KW-0540">Nuclease</keyword>
<keyword evidence="1" id="KW-0378">Hydrolase</keyword>
<evidence type="ECO:0000313" key="2">
    <source>
        <dbReference type="Proteomes" id="UP000256709"/>
    </source>
</evidence>
<keyword evidence="1" id="KW-0255">Endonuclease</keyword>
<dbReference type="EMBL" id="NBXA01000021">
    <property type="protein sequence ID" value="RFA12602.1"/>
    <property type="molecule type" value="Genomic_DNA"/>
</dbReference>
<dbReference type="SUPFAM" id="SSF51658">
    <property type="entry name" value="Xylose isomerase-like"/>
    <property type="match status" value="1"/>
</dbReference>
<dbReference type="InterPro" id="IPR036237">
    <property type="entry name" value="Xyl_isomerase-like_sf"/>
</dbReference>
<proteinExistence type="predicted"/>
<dbReference type="Gene3D" id="3.20.20.150">
    <property type="entry name" value="Divalent-metal-dependent TIM barrel enzymes"/>
    <property type="match status" value="1"/>
</dbReference>
<evidence type="ECO:0000313" key="1">
    <source>
        <dbReference type="EMBL" id="RFA12602.1"/>
    </source>
</evidence>
<dbReference type="Proteomes" id="UP000256709">
    <property type="component" value="Unassembled WGS sequence"/>
</dbReference>
<dbReference type="RefSeq" id="WP_116283047.1">
    <property type="nucleotide sequence ID" value="NZ_NBXA01000021.1"/>
</dbReference>
<sequence>MNAPEHAEWTFAASTFNWTPDIIAADRPAAEIVRSVVADGVASTIELEAGSVWRSFPEPSDAEVDALRESLAAAGGSVSTVGLSLDDFASTLRPRSHAERLAFLLPQLRAANQVGARGVRLPIGQAGRPLLDDLLPLLEQDDLTLYEEIQGQQAPSSPPVAAALETIDSLGSERVRVLVDVSLLMPALPVSYLERLATAGLPPDLLDRLGAEWSDPETGDAVVAFLRSGKVPASVHTLYMNLLIRFGRSHVDDLRGILPLVGAFHLKFWDLDDADARVSAPLADLGRLLRSAPHPFTGTLTSEWGGHEWLVDTDATAITRAHLALARSALTSTV</sequence>
<protein>
    <submittedName>
        <fullName evidence="1">Restriction endonuclease subunit R</fullName>
    </submittedName>
</protein>
<gene>
    <name evidence="1" type="ORF">B7R21_09650</name>
</gene>
<name>A0A3E0VRJ0_9MICO</name>
<dbReference type="GO" id="GO:0004519">
    <property type="term" value="F:endonuclease activity"/>
    <property type="evidence" value="ECO:0007669"/>
    <property type="project" value="UniProtKB-KW"/>
</dbReference>
<dbReference type="AlphaFoldDB" id="A0A3E0VRJ0"/>